<accession>M1T251</accession>
<keyword evidence="2" id="KW-1185">Reference proteome</keyword>
<reference evidence="1 2" key="1">
    <citation type="submission" date="2010-03" db="EMBL/GenBank/DDBJ databases">
        <title>The Genome Sequence of Cyanophage S-SSM4.</title>
        <authorList>
            <consortium name="The Broad Institute Genome Sequencing Platform"/>
            <person name="Henn M.R."/>
            <person name="Sullivan M.S."/>
            <person name="Osburne M.S."/>
            <person name="Levin J."/>
            <person name="Malboeuf C."/>
            <person name="Casali M."/>
            <person name="Russ C."/>
            <person name="Lennon N."/>
            <person name="Erlich R."/>
            <person name="Young S.K."/>
            <person name="Koehrsen M."/>
            <person name="Yandava C."/>
            <person name="Zeng Q."/>
            <person name="Alvarado L."/>
            <person name="Anderson S."/>
            <person name="Berlin A."/>
            <person name="Borenstein D."/>
            <person name="Chen Z."/>
            <person name="Engels R."/>
            <person name="Freedman E."/>
            <person name="Gellesch M."/>
            <person name="Goldberg J."/>
            <person name="Green L."/>
            <person name="Griggs A."/>
            <person name="Gujja S."/>
            <person name="Heiman D."/>
            <person name="Hepburn T."/>
            <person name="Howarth C."/>
            <person name="Jen D."/>
            <person name="Larson L."/>
            <person name="Lewis B."/>
            <person name="Mehta T."/>
            <person name="Park D."/>
            <person name="Pearson M."/>
            <person name="Roberts A."/>
            <person name="Ryan E."/>
            <person name="Saif S."/>
            <person name="Shea T."/>
            <person name="Shenoy N."/>
            <person name="Sisk P."/>
            <person name="Stolte C."/>
            <person name="Sykes S."/>
            <person name="Walk T."/>
            <person name="White J."/>
            <person name="Yu Q."/>
            <person name="Coleman M.L."/>
            <person name="Huang K.H."/>
            <person name="Weigele P.R."/>
            <person name="DeFrancesco A.S."/>
            <person name="Kern S.E."/>
            <person name="Thompson L.R."/>
            <person name="Fu R."/>
            <person name="Hombeck B."/>
            <person name="Chisholm S.W."/>
            <person name="Haas B."/>
            <person name="Nusbaum C."/>
            <person name="Galagan J."/>
            <person name="Birren B."/>
        </authorList>
    </citation>
    <scope>NUCLEOTIDE SEQUENCE [LARGE SCALE GENOMIC DNA]</scope>
    <source>
        <strain evidence="1 2">S-SSM4</strain>
    </source>
</reference>
<proteinExistence type="predicted"/>
<sequence>MTPEEFEENARIVSGDPNFTLDNRIEDVTDSPHDWEDFWYFSNELGLSYQLDEETMLKALMEERPEFKNKSSQS</sequence>
<dbReference type="Proteomes" id="UP000203282">
    <property type="component" value="Segment"/>
</dbReference>
<evidence type="ECO:0000313" key="1">
    <source>
        <dbReference type="EMBL" id="AGG54095.1"/>
    </source>
</evidence>
<evidence type="ECO:0000313" key="2">
    <source>
        <dbReference type="Proteomes" id="UP000203282"/>
    </source>
</evidence>
<protein>
    <submittedName>
        <fullName evidence="1">Uncharacterized protein</fullName>
    </submittedName>
</protein>
<organism evidence="1 2">
    <name type="scientific">Synechococcus phage S-SSM4</name>
    <dbReference type="NCBI Taxonomy" id="536466"/>
    <lineage>
        <taxon>Viruses</taxon>
        <taxon>Duplodnaviria</taxon>
        <taxon>Heunggongvirae</taxon>
        <taxon>Uroviricota</taxon>
        <taxon>Caudoviricetes</taxon>
        <taxon>Pantevenvirales</taxon>
        <taxon>Kyanoviridae</taxon>
        <taxon>Greenvirus</taxon>
        <taxon>Greenvirus ssm4</taxon>
    </lineage>
</organism>
<name>M1T251_9CAUD</name>
<dbReference type="GeneID" id="15013453"/>
<gene>
    <name evidence="1" type="ORF">CYXG_00031</name>
</gene>
<dbReference type="RefSeq" id="YP_007677220.1">
    <property type="nucleotide sequence ID" value="NC_020875.1"/>
</dbReference>
<dbReference type="EMBL" id="HQ316583">
    <property type="protein sequence ID" value="AGG54095.1"/>
    <property type="molecule type" value="Genomic_DNA"/>
</dbReference>
<dbReference type="OrthoDB" id="29026at10239"/>
<dbReference type="KEGG" id="vg:15013453"/>